<dbReference type="PROSITE" id="PS51736">
    <property type="entry name" value="RECOMBINASES_3"/>
    <property type="match status" value="1"/>
</dbReference>
<gene>
    <name evidence="2" type="ORF">FD20_GL002026</name>
</gene>
<dbReference type="Pfam" id="PF00239">
    <property type="entry name" value="Resolvase"/>
    <property type="match status" value="1"/>
</dbReference>
<evidence type="ECO:0000259" key="1">
    <source>
        <dbReference type="PROSITE" id="PS51736"/>
    </source>
</evidence>
<keyword evidence="3" id="KW-1185">Reference proteome</keyword>
<dbReference type="STRING" id="1423812.FD20_GL002026"/>
<sequence length="91" mass="10611">MDRLGRSSRALTEIIEEVRHKGAVLNILDLPIFAGVEGQNLEALLSNLVLEIYKYTAEEERRKIRKRQRQGIELAKILLLDVDEFRSKHRQ</sequence>
<dbReference type="GO" id="GO:0003677">
    <property type="term" value="F:DNA binding"/>
    <property type="evidence" value="ECO:0007669"/>
    <property type="project" value="InterPro"/>
</dbReference>
<name>A0A0R1PSK8_9LACO</name>
<reference evidence="2 3" key="1">
    <citation type="journal article" date="2015" name="Genome Announc.">
        <title>Expanding the biotechnology potential of lactobacilli through comparative genomics of 213 strains and associated genera.</title>
        <authorList>
            <person name="Sun Z."/>
            <person name="Harris H.M."/>
            <person name="McCann A."/>
            <person name="Guo C."/>
            <person name="Argimon S."/>
            <person name="Zhang W."/>
            <person name="Yang X."/>
            <person name="Jeffery I.B."/>
            <person name="Cooney J.C."/>
            <person name="Kagawa T.F."/>
            <person name="Liu W."/>
            <person name="Song Y."/>
            <person name="Salvetti E."/>
            <person name="Wrobel A."/>
            <person name="Rasinkangas P."/>
            <person name="Parkhill J."/>
            <person name="Rea M.C."/>
            <person name="O'Sullivan O."/>
            <person name="Ritari J."/>
            <person name="Douillard F.P."/>
            <person name="Paul Ross R."/>
            <person name="Yang R."/>
            <person name="Briner A.E."/>
            <person name="Felis G.E."/>
            <person name="de Vos W.M."/>
            <person name="Barrangou R."/>
            <person name="Klaenhammer T.R."/>
            <person name="Caufield P.W."/>
            <person name="Cui Y."/>
            <person name="Zhang H."/>
            <person name="O'Toole P.W."/>
        </authorList>
    </citation>
    <scope>NUCLEOTIDE SEQUENCE [LARGE SCALE GENOMIC DNA]</scope>
    <source>
        <strain evidence="2 3">DSM 19971</strain>
    </source>
</reference>
<evidence type="ECO:0000313" key="3">
    <source>
        <dbReference type="Proteomes" id="UP000051155"/>
    </source>
</evidence>
<dbReference type="InterPro" id="IPR036162">
    <property type="entry name" value="Resolvase-like_N_sf"/>
</dbReference>
<proteinExistence type="predicted"/>
<dbReference type="PATRIC" id="fig|1423812.3.peg.2152"/>
<dbReference type="GO" id="GO:0000150">
    <property type="term" value="F:DNA strand exchange activity"/>
    <property type="evidence" value="ECO:0007669"/>
    <property type="project" value="InterPro"/>
</dbReference>
<dbReference type="AlphaFoldDB" id="A0A0R1PSK8"/>
<feature type="domain" description="Resolvase/invertase-type recombinase catalytic" evidence="1">
    <location>
        <begin position="1"/>
        <end position="79"/>
    </location>
</feature>
<dbReference type="InterPro" id="IPR006119">
    <property type="entry name" value="Resolv_N"/>
</dbReference>
<accession>A0A0R1PSK8</accession>
<evidence type="ECO:0000313" key="2">
    <source>
        <dbReference type="EMBL" id="KRL33092.1"/>
    </source>
</evidence>
<organism evidence="2 3">
    <name type="scientific">Liquorilactobacillus uvarum DSM 19971</name>
    <dbReference type="NCBI Taxonomy" id="1423812"/>
    <lineage>
        <taxon>Bacteria</taxon>
        <taxon>Bacillati</taxon>
        <taxon>Bacillota</taxon>
        <taxon>Bacilli</taxon>
        <taxon>Lactobacillales</taxon>
        <taxon>Lactobacillaceae</taxon>
        <taxon>Liquorilactobacillus</taxon>
    </lineage>
</organism>
<dbReference type="SUPFAM" id="SSF53041">
    <property type="entry name" value="Resolvase-like"/>
    <property type="match status" value="1"/>
</dbReference>
<comment type="caution">
    <text evidence="2">The sequence shown here is derived from an EMBL/GenBank/DDBJ whole genome shotgun (WGS) entry which is preliminary data.</text>
</comment>
<dbReference type="EMBL" id="AZEG01000054">
    <property type="protein sequence ID" value="KRL33092.1"/>
    <property type="molecule type" value="Genomic_DNA"/>
</dbReference>
<dbReference type="Gene3D" id="3.40.50.1390">
    <property type="entry name" value="Resolvase, N-terminal catalytic domain"/>
    <property type="match status" value="1"/>
</dbReference>
<dbReference type="Proteomes" id="UP000051155">
    <property type="component" value="Unassembled WGS sequence"/>
</dbReference>
<protein>
    <recommendedName>
        <fullName evidence="1">Resolvase/invertase-type recombinase catalytic domain-containing protein</fullName>
    </recommendedName>
</protein>